<name>A0A645AJ82_9ZZZZ</name>
<dbReference type="Gene3D" id="3.90.1150.200">
    <property type="match status" value="1"/>
</dbReference>
<evidence type="ECO:0008006" key="2">
    <source>
        <dbReference type="Google" id="ProtNLM"/>
    </source>
</evidence>
<organism evidence="1">
    <name type="scientific">bioreactor metagenome</name>
    <dbReference type="NCBI Taxonomy" id="1076179"/>
    <lineage>
        <taxon>unclassified sequences</taxon>
        <taxon>metagenomes</taxon>
        <taxon>ecological metagenomes</taxon>
    </lineage>
</organism>
<gene>
    <name evidence="1" type="ORF">SDC9_97659</name>
</gene>
<dbReference type="AlphaFoldDB" id="A0A645AJ82"/>
<evidence type="ECO:0000313" key="1">
    <source>
        <dbReference type="EMBL" id="MPM50913.1"/>
    </source>
</evidence>
<reference evidence="1" key="1">
    <citation type="submission" date="2019-08" db="EMBL/GenBank/DDBJ databases">
        <authorList>
            <person name="Kucharzyk K."/>
            <person name="Murdoch R.W."/>
            <person name="Higgins S."/>
            <person name="Loffler F."/>
        </authorList>
    </citation>
    <scope>NUCLEOTIDE SEQUENCE</scope>
</reference>
<accession>A0A645AJ82</accession>
<proteinExistence type="predicted"/>
<sequence>MNTVDDYLESLRGIRKERIKEVVDHIRENYPYCEESCSLSPKWKYPTFKVGEAYVAIASMKNYISIHFGRYGATKIIAERNPKIKTKVGCANIKDKDEWPIEDIEKAINYTLGRE</sequence>
<dbReference type="EMBL" id="VSSQ01013181">
    <property type="protein sequence ID" value="MPM50913.1"/>
    <property type="molecule type" value="Genomic_DNA"/>
</dbReference>
<comment type="caution">
    <text evidence="1">The sequence shown here is derived from an EMBL/GenBank/DDBJ whole genome shotgun (WGS) entry which is preliminary data.</text>
</comment>
<dbReference type="SUPFAM" id="SSF159888">
    <property type="entry name" value="YdhG-like"/>
    <property type="match status" value="1"/>
</dbReference>
<protein>
    <recommendedName>
        <fullName evidence="2">YdhG-like domain-containing protein</fullName>
    </recommendedName>
</protein>